<dbReference type="AlphaFoldDB" id="A0A3B7M165"/>
<dbReference type="Gene3D" id="3.90.470.20">
    <property type="entry name" value="4'-phosphopantetheinyl transferase domain"/>
    <property type="match status" value="1"/>
</dbReference>
<dbReference type="GO" id="GO:0000287">
    <property type="term" value="F:magnesium ion binding"/>
    <property type="evidence" value="ECO:0007669"/>
    <property type="project" value="InterPro"/>
</dbReference>
<dbReference type="GO" id="GO:0008897">
    <property type="term" value="F:holo-[acyl-carrier-protein] synthase activity"/>
    <property type="evidence" value="ECO:0007669"/>
    <property type="project" value="InterPro"/>
</dbReference>
<dbReference type="InterPro" id="IPR008278">
    <property type="entry name" value="4-PPantetheinyl_Trfase_dom"/>
</dbReference>
<evidence type="ECO:0000313" key="4">
    <source>
        <dbReference type="EMBL" id="AXY58338.1"/>
    </source>
</evidence>
<dbReference type="Pfam" id="PF01648">
    <property type="entry name" value="ACPS"/>
    <property type="match status" value="1"/>
</dbReference>
<feature type="domain" description="4'-phosphopantetheinyl transferase" evidence="3">
    <location>
        <begin position="94"/>
        <end position="170"/>
    </location>
</feature>
<gene>
    <name evidence="4" type="ORF">CDG60_03705</name>
</gene>
<dbReference type="InterPro" id="IPR037143">
    <property type="entry name" value="4-PPantetheinyl_Trfase_dom_sf"/>
</dbReference>
<keyword evidence="2 4" id="KW-0808">Transferase</keyword>
<dbReference type="EMBL" id="CP032134">
    <property type="protein sequence ID" value="AXY58338.1"/>
    <property type="molecule type" value="Genomic_DNA"/>
</dbReference>
<dbReference type="SUPFAM" id="SSF56214">
    <property type="entry name" value="4'-phosphopantetheinyl transferase"/>
    <property type="match status" value="2"/>
</dbReference>
<dbReference type="GO" id="GO:0005829">
    <property type="term" value="C:cytosol"/>
    <property type="evidence" value="ECO:0007669"/>
    <property type="project" value="TreeGrafter"/>
</dbReference>
<evidence type="ECO:0000259" key="3">
    <source>
        <dbReference type="Pfam" id="PF01648"/>
    </source>
</evidence>
<dbReference type="PANTHER" id="PTHR12215">
    <property type="entry name" value="PHOSPHOPANTETHEINE TRANSFERASE"/>
    <property type="match status" value="1"/>
</dbReference>
<organism evidence="4 5">
    <name type="scientific">Acinetobacter chinensis</name>
    <dbReference type="NCBI Taxonomy" id="2004650"/>
    <lineage>
        <taxon>Bacteria</taxon>
        <taxon>Pseudomonadati</taxon>
        <taxon>Pseudomonadota</taxon>
        <taxon>Gammaproteobacteria</taxon>
        <taxon>Moraxellales</taxon>
        <taxon>Moraxellaceae</taxon>
        <taxon>Acinetobacter</taxon>
    </lineage>
</organism>
<reference evidence="5" key="1">
    <citation type="submission" date="2018-09" db="EMBL/GenBank/DDBJ databases">
        <title>The complete genome of Acinetobacter sp. strain WCHAc010005.</title>
        <authorList>
            <person name="Hu Y."/>
            <person name="Long H."/>
            <person name="Feng Y."/>
            <person name="Zong Z."/>
        </authorList>
    </citation>
    <scope>NUCLEOTIDE SEQUENCE [LARGE SCALE GENOMIC DNA]</scope>
    <source>
        <strain evidence="5">WCHAc010005</strain>
    </source>
</reference>
<sequence length="215" mass="24593">MRTIRLDVCETGYIVHADNLSDVPKLRIQQQKQAIHGFRNSLLSQYLSHTLQPEDIAVTEFGKPYLKDFPDFSFNHSHSRQHYALASSHQVRDLGVDIEDLNRQVRFEALAGHAFHTEEIKLWKEYDCDSEYWFRIWTAKEAILKAAGLGIRMNLNELSVGLTSGMSGGICSHDRLGVFAFQSYVVMGSMLTVAWRSELSCKGFNFPKIELIRHS</sequence>
<dbReference type="PANTHER" id="PTHR12215:SF10">
    <property type="entry name" value="L-AMINOADIPATE-SEMIALDEHYDE DEHYDROGENASE-PHOSPHOPANTETHEINYL TRANSFERASE"/>
    <property type="match status" value="1"/>
</dbReference>
<evidence type="ECO:0000256" key="1">
    <source>
        <dbReference type="ARBA" id="ARBA00010990"/>
    </source>
</evidence>
<dbReference type="InterPro" id="IPR050559">
    <property type="entry name" value="P-Pant_transferase_sf"/>
</dbReference>
<evidence type="ECO:0000313" key="5">
    <source>
        <dbReference type="Proteomes" id="UP000263753"/>
    </source>
</evidence>
<proteinExistence type="inferred from homology"/>
<dbReference type="Proteomes" id="UP000263753">
    <property type="component" value="Chromosome"/>
</dbReference>
<accession>A0A3B7M165</accession>
<name>A0A3B7M165_9GAMM</name>
<comment type="similarity">
    <text evidence="1">Belongs to the P-Pant transferase superfamily. Gsp/Sfp/HetI/AcpT family.</text>
</comment>
<dbReference type="RefSeq" id="WP_087513201.1">
    <property type="nucleotide sequence ID" value="NZ_CP032134.1"/>
</dbReference>
<dbReference type="KEGG" id="achi:CDG60_03705"/>
<protein>
    <submittedName>
        <fullName evidence="4">4'-phosphopantetheinyl transferase superfamily protein</fullName>
    </submittedName>
</protein>
<evidence type="ECO:0000256" key="2">
    <source>
        <dbReference type="ARBA" id="ARBA00022679"/>
    </source>
</evidence>
<dbReference type="GO" id="GO:0019878">
    <property type="term" value="P:lysine biosynthetic process via aminoadipic acid"/>
    <property type="evidence" value="ECO:0007669"/>
    <property type="project" value="TreeGrafter"/>
</dbReference>